<protein>
    <submittedName>
        <fullName evidence="2">Protein CcmA, bactofilin family</fullName>
    </submittedName>
</protein>
<gene>
    <name evidence="2" type="ORF">Ga0061079_104164</name>
</gene>
<name>A0A0X3APS5_9FLAO</name>
<reference evidence="2 3" key="1">
    <citation type="submission" date="2016-01" db="EMBL/GenBank/DDBJ databases">
        <authorList>
            <person name="McClelland M."/>
            <person name="Jain A."/>
            <person name="Saraogi P."/>
            <person name="Mendelson R."/>
            <person name="Westerman R."/>
            <person name="SanMiguel P."/>
            <person name="Csonka L."/>
        </authorList>
    </citation>
    <scope>NUCLEOTIDE SEQUENCE [LARGE SCALE GENOMIC DNA]</scope>
    <source>
        <strain evidence="2 3">R-53146</strain>
    </source>
</reference>
<evidence type="ECO:0000313" key="3">
    <source>
        <dbReference type="Proteomes" id="UP000182761"/>
    </source>
</evidence>
<dbReference type="PANTHER" id="PTHR35024">
    <property type="entry name" value="HYPOTHETICAL CYTOSOLIC PROTEIN"/>
    <property type="match status" value="1"/>
</dbReference>
<evidence type="ECO:0000313" key="2">
    <source>
        <dbReference type="EMBL" id="CVK16045.1"/>
    </source>
</evidence>
<dbReference type="InterPro" id="IPR007607">
    <property type="entry name" value="BacA/B"/>
</dbReference>
<dbReference type="PANTHER" id="PTHR35024:SF4">
    <property type="entry name" value="POLYMER-FORMING CYTOSKELETAL PROTEIN"/>
    <property type="match status" value="1"/>
</dbReference>
<dbReference type="RefSeq" id="WP_055425250.1">
    <property type="nucleotide sequence ID" value="NZ_FCOR01000004.1"/>
</dbReference>
<dbReference type="Pfam" id="PF04519">
    <property type="entry name" value="Bactofilin"/>
    <property type="match status" value="1"/>
</dbReference>
<dbReference type="EMBL" id="FCOR01000004">
    <property type="protein sequence ID" value="CVK16045.1"/>
    <property type="molecule type" value="Genomic_DNA"/>
</dbReference>
<dbReference type="OrthoDB" id="5432602at2"/>
<accession>A0A0X3APS5</accession>
<keyword evidence="3" id="KW-1185">Reference proteome</keyword>
<dbReference type="AlphaFoldDB" id="A0A0X3APS5"/>
<dbReference type="Proteomes" id="UP000182761">
    <property type="component" value="Unassembled WGS sequence"/>
</dbReference>
<proteinExistence type="inferred from homology"/>
<evidence type="ECO:0000256" key="1">
    <source>
        <dbReference type="ARBA" id="ARBA00044755"/>
    </source>
</evidence>
<organism evidence="2 3">
    <name type="scientific">Apibacter mensalis</name>
    <dbReference type="NCBI Taxonomy" id="1586267"/>
    <lineage>
        <taxon>Bacteria</taxon>
        <taxon>Pseudomonadati</taxon>
        <taxon>Bacteroidota</taxon>
        <taxon>Flavobacteriia</taxon>
        <taxon>Flavobacteriales</taxon>
        <taxon>Weeksellaceae</taxon>
        <taxon>Apibacter</taxon>
    </lineage>
</organism>
<sequence length="129" mass="14099">MFHKKKAVIDISIENITTIIAEDCKVEGNIECKEFIRIDGQALGNVNSTCGLVIGQKGSIKGDIRTKELIVYGQIDGDIFVDNLMLKNSGSIIGNMQVKSFQVENGALYKGTVSMEQSSISTNKKENNL</sequence>
<comment type="similarity">
    <text evidence="1">Belongs to the bactofilin family.</text>
</comment>